<keyword evidence="3" id="KW-0479">Metal-binding</keyword>
<dbReference type="Proteomes" id="UP001220377">
    <property type="component" value="Chromosome"/>
</dbReference>
<dbReference type="InterPro" id="IPR001667">
    <property type="entry name" value="DDH_dom"/>
</dbReference>
<proteinExistence type="predicted"/>
<evidence type="ECO:0000256" key="2">
    <source>
        <dbReference type="ARBA" id="ARBA00012146"/>
    </source>
</evidence>
<dbReference type="RefSeq" id="WP_274258378.1">
    <property type="nucleotide sequence ID" value="NZ_CP117884.1"/>
</dbReference>
<name>A0ABY7WN32_9LACO</name>
<dbReference type="GO" id="GO:0004427">
    <property type="term" value="F:inorganic diphosphate phosphatase activity"/>
    <property type="evidence" value="ECO:0007669"/>
    <property type="project" value="UniProtKB-EC"/>
</dbReference>
<dbReference type="InterPro" id="IPR038222">
    <property type="entry name" value="DHHA2_dom_sf"/>
</dbReference>
<dbReference type="InterPro" id="IPR004097">
    <property type="entry name" value="DHHA2"/>
</dbReference>
<accession>A0ABY7WN32</accession>
<dbReference type="PANTHER" id="PTHR12112">
    <property type="entry name" value="BNIP - RELATED"/>
    <property type="match status" value="1"/>
</dbReference>
<keyword evidence="10" id="KW-1185">Reference proteome</keyword>
<evidence type="ECO:0000256" key="6">
    <source>
        <dbReference type="ARBA" id="ARBA00032535"/>
    </source>
</evidence>
<dbReference type="Gene3D" id="3.90.1640.10">
    <property type="entry name" value="inorganic pyrophosphatase (n-terminal core)"/>
    <property type="match status" value="1"/>
</dbReference>
<evidence type="ECO:0000313" key="10">
    <source>
        <dbReference type="Proteomes" id="UP001220377"/>
    </source>
</evidence>
<dbReference type="Pfam" id="PF02833">
    <property type="entry name" value="DHHA2"/>
    <property type="match status" value="1"/>
</dbReference>
<keyword evidence="4 9" id="KW-0378">Hydrolase</keyword>
<dbReference type="SMART" id="SM01131">
    <property type="entry name" value="DHHA2"/>
    <property type="match status" value="1"/>
</dbReference>
<keyword evidence="5" id="KW-0464">Manganese</keyword>
<dbReference type="EMBL" id="CP117884">
    <property type="protein sequence ID" value="WDF81541.1"/>
    <property type="molecule type" value="Genomic_DNA"/>
</dbReference>
<feature type="domain" description="DHHA2" evidence="8">
    <location>
        <begin position="181"/>
        <end position="307"/>
    </location>
</feature>
<dbReference type="NCBIfam" id="NF003877">
    <property type="entry name" value="PRK05427.1"/>
    <property type="match status" value="1"/>
</dbReference>
<evidence type="ECO:0000256" key="5">
    <source>
        <dbReference type="ARBA" id="ARBA00023211"/>
    </source>
</evidence>
<evidence type="ECO:0000256" key="7">
    <source>
        <dbReference type="ARBA" id="ARBA00047820"/>
    </source>
</evidence>
<organism evidence="9 10">
    <name type="scientific">Lacticaseibacillus pabuli</name>
    <dbReference type="NCBI Taxonomy" id="3025672"/>
    <lineage>
        <taxon>Bacteria</taxon>
        <taxon>Bacillati</taxon>
        <taxon>Bacillota</taxon>
        <taxon>Bacilli</taxon>
        <taxon>Lactobacillales</taxon>
        <taxon>Lactobacillaceae</taxon>
        <taxon>Lacticaseibacillus</taxon>
    </lineage>
</organism>
<evidence type="ECO:0000256" key="4">
    <source>
        <dbReference type="ARBA" id="ARBA00022801"/>
    </source>
</evidence>
<sequence>MSTLIFGHKNPDTDTITAAITLAEFEKQDGNTDVEAVALGTPNAETKFALDFFKLNPLRVVKTVANETEHVDLVDHNEAQQSVDDRADVTIDKVIDHHRVANFQTEAPLYMRVEPLGSANSVIYKMFKEKGYTISPLIASLMASGLISDTLLLKSPTTTDQDRAMFADLQKIADVDLKDYGMKMLKAGTNLAARSDQDIIDGDAKSFTMGGKTVRIDQVNTVDLNDIYDRQDAIVAAMQAEKDAEGYDLFVVIATDIMNSNSTAFALGEKDKLEDAFGKKFDANDRLDLPGVVSRKKQVVPVLTDSFEK</sequence>
<gene>
    <name evidence="9" type="ORF">PQ472_06275</name>
</gene>
<dbReference type="SUPFAM" id="SSF64182">
    <property type="entry name" value="DHH phosphoesterases"/>
    <property type="match status" value="1"/>
</dbReference>
<reference evidence="9 10" key="1">
    <citation type="submission" date="2023-02" db="EMBL/GenBank/DDBJ databases">
        <title>Genome sequence of Lacticaseibacillus sp. KACC 23028.</title>
        <authorList>
            <person name="Kim S."/>
            <person name="Heo J."/>
            <person name="Kwon S.-W."/>
        </authorList>
    </citation>
    <scope>NUCLEOTIDE SEQUENCE [LARGE SCALE GENOMIC DNA]</scope>
    <source>
        <strain evidence="9 10">KACC 23028</strain>
    </source>
</reference>
<dbReference type="EC" id="3.6.1.1" evidence="2"/>
<comment type="catalytic activity">
    <reaction evidence="7">
        <text>diphosphate + H2O = 2 phosphate + H(+)</text>
        <dbReference type="Rhea" id="RHEA:24576"/>
        <dbReference type="ChEBI" id="CHEBI:15377"/>
        <dbReference type="ChEBI" id="CHEBI:15378"/>
        <dbReference type="ChEBI" id="CHEBI:33019"/>
        <dbReference type="ChEBI" id="CHEBI:43474"/>
        <dbReference type="EC" id="3.6.1.1"/>
    </reaction>
</comment>
<dbReference type="Gene3D" id="3.10.310.20">
    <property type="entry name" value="DHHA2 domain"/>
    <property type="match status" value="1"/>
</dbReference>
<dbReference type="InterPro" id="IPR038763">
    <property type="entry name" value="DHH_sf"/>
</dbReference>
<protein>
    <recommendedName>
        <fullName evidence="2">inorganic diphosphatase</fullName>
        <ecNumber evidence="2">3.6.1.1</ecNumber>
    </recommendedName>
    <alternativeName>
        <fullName evidence="6">Pyrophosphate phospho-hydrolase</fullName>
    </alternativeName>
</protein>
<dbReference type="PANTHER" id="PTHR12112:SF22">
    <property type="entry name" value="MANGANESE-DEPENDENT INORGANIC PYROPHOSPHATASE-RELATED"/>
    <property type="match status" value="1"/>
</dbReference>
<evidence type="ECO:0000256" key="1">
    <source>
        <dbReference type="ARBA" id="ARBA00001936"/>
    </source>
</evidence>
<comment type="cofactor">
    <cofactor evidence="1">
        <name>Mn(2+)</name>
        <dbReference type="ChEBI" id="CHEBI:29035"/>
    </cofactor>
</comment>
<dbReference type="Pfam" id="PF01368">
    <property type="entry name" value="DHH"/>
    <property type="match status" value="1"/>
</dbReference>
<evidence type="ECO:0000313" key="9">
    <source>
        <dbReference type="EMBL" id="WDF81541.1"/>
    </source>
</evidence>
<evidence type="ECO:0000259" key="8">
    <source>
        <dbReference type="SMART" id="SM01131"/>
    </source>
</evidence>
<evidence type="ECO:0000256" key="3">
    <source>
        <dbReference type="ARBA" id="ARBA00022723"/>
    </source>
</evidence>